<proteinExistence type="predicted"/>
<dbReference type="Pfam" id="PF00535">
    <property type="entry name" value="Glycos_transf_2"/>
    <property type="match status" value="1"/>
</dbReference>
<dbReference type="GO" id="GO:0016758">
    <property type="term" value="F:hexosyltransferase activity"/>
    <property type="evidence" value="ECO:0007669"/>
    <property type="project" value="UniProtKB-ARBA"/>
</dbReference>
<evidence type="ECO:0000259" key="1">
    <source>
        <dbReference type="Pfam" id="PF00535"/>
    </source>
</evidence>
<evidence type="ECO:0000313" key="3">
    <source>
        <dbReference type="Proteomes" id="UP000234420"/>
    </source>
</evidence>
<organism evidence="2 3">
    <name type="scientific">Photobacterium carnosum</name>
    <dbReference type="NCBI Taxonomy" id="2023717"/>
    <lineage>
        <taxon>Bacteria</taxon>
        <taxon>Pseudomonadati</taxon>
        <taxon>Pseudomonadota</taxon>
        <taxon>Gammaproteobacteria</taxon>
        <taxon>Vibrionales</taxon>
        <taxon>Vibrionaceae</taxon>
        <taxon>Photobacterium</taxon>
    </lineage>
</organism>
<dbReference type="PANTHER" id="PTHR22916:SF67">
    <property type="entry name" value="COLANIC ACID BIOSYNTHESIS GLYCOSYL TRANSFERASE WCAE-RELATED"/>
    <property type="match status" value="1"/>
</dbReference>
<protein>
    <recommendedName>
        <fullName evidence="1">Glycosyltransferase 2-like domain-containing protein</fullName>
    </recommendedName>
</protein>
<dbReference type="Gene3D" id="3.90.550.10">
    <property type="entry name" value="Spore Coat Polysaccharide Biosynthesis Protein SpsA, Chain A"/>
    <property type="match status" value="1"/>
</dbReference>
<evidence type="ECO:0000313" key="2">
    <source>
        <dbReference type="EMBL" id="PLC57436.1"/>
    </source>
</evidence>
<dbReference type="PANTHER" id="PTHR22916">
    <property type="entry name" value="GLYCOSYLTRANSFERASE"/>
    <property type="match status" value="1"/>
</dbReference>
<dbReference type="InterPro" id="IPR029044">
    <property type="entry name" value="Nucleotide-diphossugar_trans"/>
</dbReference>
<keyword evidence="3" id="KW-1185">Reference proteome</keyword>
<dbReference type="AlphaFoldDB" id="A0A2N4UQZ2"/>
<dbReference type="InterPro" id="IPR001173">
    <property type="entry name" value="Glyco_trans_2-like"/>
</dbReference>
<comment type="caution">
    <text evidence="2">The sequence shown here is derived from an EMBL/GenBank/DDBJ whole genome shotgun (WGS) entry which is preliminary data.</text>
</comment>
<sequence>MLEPRYCSIAISGSLSFYYRKQGILMKKLSIITVNYNDAAGLEKTLSSITKTDIIQVFVIDGGSTDGSLSVINKYSDIITSYISEKDNGIYDAMNKGLTFCDGEFVLFLNSGDYFNKDISLNVLFSKIDKNTDKNKVIFWSAKINSNNDFWYYPPLDINDTDDWMKTNLPNHQAMLFPKCFYKNNKYDLAMKIISDADYKYRAIKEYGYMYISQSFSTFELGGISSQKITWKYFKIRLKDFIIYTDKHYSRYEYIAEVLKQFGKLSVKLLLSKLLPDEKYSKIFKK</sequence>
<dbReference type="EMBL" id="NPIB01000016">
    <property type="protein sequence ID" value="PLC57436.1"/>
    <property type="molecule type" value="Genomic_DNA"/>
</dbReference>
<name>A0A2N4UQZ2_9GAMM</name>
<dbReference type="Proteomes" id="UP000234420">
    <property type="component" value="Unassembled WGS sequence"/>
</dbReference>
<feature type="domain" description="Glycosyltransferase 2-like" evidence="1">
    <location>
        <begin position="30"/>
        <end position="155"/>
    </location>
</feature>
<dbReference type="SUPFAM" id="SSF53448">
    <property type="entry name" value="Nucleotide-diphospho-sugar transferases"/>
    <property type="match status" value="1"/>
</dbReference>
<accession>A0A2N4UQZ2</accession>
<gene>
    <name evidence="2" type="ORF">CIK00_13315</name>
</gene>
<reference evidence="2 3" key="1">
    <citation type="journal article" date="2018" name="Syst. Appl. Microbiol.">
        <title>Photobacterium carnosum sp. nov., isolated from spoiled modified atmosphere packaged poultry meat.</title>
        <authorList>
            <person name="Hilgarth M."/>
            <person name="Fuertes S."/>
            <person name="Ehrmann M."/>
            <person name="Vogel R.F."/>
        </authorList>
    </citation>
    <scope>NUCLEOTIDE SEQUENCE [LARGE SCALE GENOMIC DNA]</scope>
    <source>
        <strain evidence="2 3">TMW 2.2021</strain>
    </source>
</reference>